<evidence type="ECO:0000313" key="10">
    <source>
        <dbReference type="Proteomes" id="UP000284751"/>
    </source>
</evidence>
<dbReference type="AlphaFoldDB" id="A0A412AX00"/>
<comment type="similarity">
    <text evidence="2">Belongs to the 'phage' integrase family.</text>
</comment>
<dbReference type="PROSITE" id="PS51900">
    <property type="entry name" value="CB"/>
    <property type="match status" value="1"/>
</dbReference>
<gene>
    <name evidence="9" type="ORF">DWY99_08420</name>
</gene>
<evidence type="ECO:0000256" key="1">
    <source>
        <dbReference type="ARBA" id="ARBA00003283"/>
    </source>
</evidence>
<dbReference type="Gene3D" id="1.10.443.10">
    <property type="entry name" value="Intergrase catalytic core"/>
    <property type="match status" value="1"/>
</dbReference>
<accession>A0A412AX00</accession>
<feature type="domain" description="Core-binding (CB)" evidence="8">
    <location>
        <begin position="70"/>
        <end position="158"/>
    </location>
</feature>
<dbReference type="InterPro" id="IPR010998">
    <property type="entry name" value="Integrase_recombinase_N"/>
</dbReference>
<evidence type="ECO:0000256" key="5">
    <source>
        <dbReference type="ARBA" id="ARBA00023172"/>
    </source>
</evidence>
<evidence type="ECO:0000256" key="6">
    <source>
        <dbReference type="PROSITE-ProRule" id="PRU01248"/>
    </source>
</evidence>
<proteinExistence type="inferred from homology"/>
<name>A0A412AX00_9FIRM</name>
<evidence type="ECO:0000256" key="4">
    <source>
        <dbReference type="ARBA" id="ARBA00023125"/>
    </source>
</evidence>
<dbReference type="PROSITE" id="PS51898">
    <property type="entry name" value="TYR_RECOMBINASE"/>
    <property type="match status" value="1"/>
</dbReference>
<dbReference type="InterPro" id="IPR050090">
    <property type="entry name" value="Tyrosine_recombinase_XerCD"/>
</dbReference>
<keyword evidence="5" id="KW-0233">DNA recombination</keyword>
<dbReference type="EMBL" id="QRTC01000030">
    <property type="protein sequence ID" value="RGQ40207.1"/>
    <property type="molecule type" value="Genomic_DNA"/>
</dbReference>
<keyword evidence="4 6" id="KW-0238">DNA-binding</keyword>
<keyword evidence="3" id="KW-0229">DNA integration</keyword>
<dbReference type="Gene3D" id="1.10.150.130">
    <property type="match status" value="1"/>
</dbReference>
<dbReference type="PANTHER" id="PTHR30349">
    <property type="entry name" value="PHAGE INTEGRASE-RELATED"/>
    <property type="match status" value="1"/>
</dbReference>
<dbReference type="InterPro" id="IPR044068">
    <property type="entry name" value="CB"/>
</dbReference>
<evidence type="ECO:0000313" key="9">
    <source>
        <dbReference type="EMBL" id="RGQ40207.1"/>
    </source>
</evidence>
<dbReference type="PANTHER" id="PTHR30349:SF91">
    <property type="entry name" value="INTA PROTEIN"/>
    <property type="match status" value="1"/>
</dbReference>
<dbReference type="Pfam" id="PF14659">
    <property type="entry name" value="Phage_int_SAM_3"/>
    <property type="match status" value="1"/>
</dbReference>
<evidence type="ECO:0000256" key="3">
    <source>
        <dbReference type="ARBA" id="ARBA00022908"/>
    </source>
</evidence>
<reference evidence="9 10" key="1">
    <citation type="submission" date="2018-08" db="EMBL/GenBank/DDBJ databases">
        <title>A genome reference for cultivated species of the human gut microbiota.</title>
        <authorList>
            <person name="Zou Y."/>
            <person name="Xue W."/>
            <person name="Luo G."/>
        </authorList>
    </citation>
    <scope>NUCLEOTIDE SEQUENCE [LARGE SCALE GENOMIC DNA]</scope>
    <source>
        <strain evidence="9 10">AF28-26</strain>
    </source>
</reference>
<dbReference type="GO" id="GO:0015074">
    <property type="term" value="P:DNA integration"/>
    <property type="evidence" value="ECO:0007669"/>
    <property type="project" value="UniProtKB-KW"/>
</dbReference>
<evidence type="ECO:0000256" key="2">
    <source>
        <dbReference type="ARBA" id="ARBA00008857"/>
    </source>
</evidence>
<dbReference type="SUPFAM" id="SSF56349">
    <property type="entry name" value="DNA breaking-rejoining enzymes"/>
    <property type="match status" value="1"/>
</dbReference>
<evidence type="ECO:0000259" key="8">
    <source>
        <dbReference type="PROSITE" id="PS51900"/>
    </source>
</evidence>
<dbReference type="Pfam" id="PF00589">
    <property type="entry name" value="Phage_integrase"/>
    <property type="match status" value="1"/>
</dbReference>
<sequence>MAKRNAQGAGSIRERKDGLWEARYTVGRNPATGKQVRKSVYGKTQQEVRKKLTAITSDLDNGVFTEPSKLTFGNWLKIWLDEYCGSIKPRTKSLYENCIEYRIKPFLGSVKLQKLKPAMIQKFYNDALNGKQDNKKAISPKTVKNLHGIVHKALQQAVEIGYIKLNPAAVCVLPKVQKAKINPMDEQQTKLFIKAIANEPLRRLFLVALFTGMREGEVIGLTWDNVDLKNGTIYIAQQLQRHDGEYKLMPPKNSKSRLIVPAPYIMDILKEEQTAQKENRLKAGPLWENKKGFVFTNAIGGHYSQQYVHKKFKNVVQSIEMPSLRFHDLRHTYAVAAIRAGDDIKTVSENLGHASVAFTLDIYGHVTDEMRQSSAERMQAYIDRLQA</sequence>
<dbReference type="InterPro" id="IPR013762">
    <property type="entry name" value="Integrase-like_cat_sf"/>
</dbReference>
<dbReference type="InterPro" id="IPR002104">
    <property type="entry name" value="Integrase_catalytic"/>
</dbReference>
<comment type="caution">
    <text evidence="9">The sequence shown here is derived from an EMBL/GenBank/DDBJ whole genome shotgun (WGS) entry which is preliminary data.</text>
</comment>
<dbReference type="GO" id="GO:0003677">
    <property type="term" value="F:DNA binding"/>
    <property type="evidence" value="ECO:0007669"/>
    <property type="project" value="UniProtKB-UniRule"/>
</dbReference>
<feature type="domain" description="Tyr recombinase" evidence="7">
    <location>
        <begin position="179"/>
        <end position="376"/>
    </location>
</feature>
<protein>
    <submittedName>
        <fullName evidence="9">Site-specific integrase</fullName>
    </submittedName>
</protein>
<dbReference type="CDD" id="cd01189">
    <property type="entry name" value="INT_ICEBs1_C_like"/>
    <property type="match status" value="1"/>
</dbReference>
<dbReference type="GO" id="GO:0006310">
    <property type="term" value="P:DNA recombination"/>
    <property type="evidence" value="ECO:0007669"/>
    <property type="project" value="UniProtKB-KW"/>
</dbReference>
<dbReference type="InterPro" id="IPR011010">
    <property type="entry name" value="DNA_brk_join_enz"/>
</dbReference>
<dbReference type="InterPro" id="IPR004107">
    <property type="entry name" value="Integrase_SAM-like_N"/>
</dbReference>
<evidence type="ECO:0000259" key="7">
    <source>
        <dbReference type="PROSITE" id="PS51898"/>
    </source>
</evidence>
<organism evidence="9 10">
    <name type="scientific">[Clostridium] leptum</name>
    <dbReference type="NCBI Taxonomy" id="1535"/>
    <lineage>
        <taxon>Bacteria</taxon>
        <taxon>Bacillati</taxon>
        <taxon>Bacillota</taxon>
        <taxon>Clostridia</taxon>
        <taxon>Eubacteriales</taxon>
        <taxon>Oscillospiraceae</taxon>
        <taxon>Oscillospiraceae incertae sedis</taxon>
    </lineage>
</organism>
<comment type="function">
    <text evidence="1">Site-specific tyrosine recombinase, which acts by catalyzing the cutting and rejoining of the recombining DNA molecules.</text>
</comment>
<dbReference type="Proteomes" id="UP000284751">
    <property type="component" value="Unassembled WGS sequence"/>
</dbReference>